<evidence type="ECO:0000256" key="3">
    <source>
        <dbReference type="ARBA" id="ARBA00022679"/>
    </source>
</evidence>
<dbReference type="CDD" id="cd02440">
    <property type="entry name" value="AdoMet_MTases"/>
    <property type="match status" value="1"/>
</dbReference>
<keyword evidence="3" id="KW-0808">Transferase</keyword>
<proteinExistence type="inferred from homology"/>
<dbReference type="KEGG" id="mbur:EQU24_21105"/>
<keyword evidence="2 7" id="KW-0489">Methyltransferase</keyword>
<evidence type="ECO:0000256" key="5">
    <source>
        <dbReference type="ARBA" id="ARBA00023098"/>
    </source>
</evidence>
<name>A0A4P9USF2_METBY</name>
<dbReference type="InterPro" id="IPR050723">
    <property type="entry name" value="CFA/CMAS"/>
</dbReference>
<dbReference type="PANTHER" id="PTHR43667">
    <property type="entry name" value="CYCLOPROPANE-FATTY-ACYL-PHOSPHOLIPID SYNTHASE"/>
    <property type="match status" value="1"/>
</dbReference>
<dbReference type="Proteomes" id="UP000305881">
    <property type="component" value="Chromosome"/>
</dbReference>
<dbReference type="Gene3D" id="3.40.50.150">
    <property type="entry name" value="Vaccinia Virus protein VP39"/>
    <property type="match status" value="1"/>
</dbReference>
<dbReference type="Pfam" id="PF02353">
    <property type="entry name" value="CMAS"/>
    <property type="match status" value="1"/>
</dbReference>
<evidence type="ECO:0000256" key="1">
    <source>
        <dbReference type="ARBA" id="ARBA00010815"/>
    </source>
</evidence>
<dbReference type="PIRSF" id="PIRSF003085">
    <property type="entry name" value="CMAS"/>
    <property type="match status" value="1"/>
</dbReference>
<dbReference type="GO" id="GO:0032259">
    <property type="term" value="P:methylation"/>
    <property type="evidence" value="ECO:0007669"/>
    <property type="project" value="UniProtKB-KW"/>
</dbReference>
<dbReference type="InterPro" id="IPR003333">
    <property type="entry name" value="CMAS"/>
</dbReference>
<reference evidence="8" key="1">
    <citation type="journal article" date="2019" name="J. Bacteriol.">
        <title>A Mutagenic Screen Identifies a TonB-Dependent Receptor Required for the Lanthanide Metal Switch in the Type I Methanotroph 'Methylotuvimicrobium buryatense' 5GB1C.</title>
        <authorList>
            <person name="Groom J.D."/>
            <person name="Ford S.M."/>
            <person name="Pesesky M.W."/>
            <person name="Lidstrom M.E."/>
        </authorList>
    </citation>
    <scope>NUCLEOTIDE SEQUENCE [LARGE SCALE GENOMIC DNA]</scope>
    <source>
        <strain evidence="8">5GB1C</strain>
    </source>
</reference>
<dbReference type="EMBL" id="CP035467">
    <property type="protein sequence ID" value="QCW84454.1"/>
    <property type="molecule type" value="Genomic_DNA"/>
</dbReference>
<dbReference type="AlphaFoldDB" id="A0A4P9USF2"/>
<evidence type="ECO:0000256" key="4">
    <source>
        <dbReference type="ARBA" id="ARBA00022691"/>
    </source>
</evidence>
<organism evidence="7 8">
    <name type="scientific">Methylotuvimicrobium buryatense</name>
    <name type="common">Methylomicrobium buryatense</name>
    <dbReference type="NCBI Taxonomy" id="95641"/>
    <lineage>
        <taxon>Bacteria</taxon>
        <taxon>Pseudomonadati</taxon>
        <taxon>Pseudomonadota</taxon>
        <taxon>Gammaproteobacteria</taxon>
        <taxon>Methylococcales</taxon>
        <taxon>Methylococcaceae</taxon>
        <taxon>Methylotuvimicrobium</taxon>
    </lineage>
</organism>
<keyword evidence="8" id="KW-1185">Reference proteome</keyword>
<comment type="similarity">
    <text evidence="1">Belongs to the CFA/CMAS family.</text>
</comment>
<keyword evidence="4" id="KW-0949">S-adenosyl-L-methionine</keyword>
<protein>
    <submittedName>
        <fullName evidence="7">Class I SAM-dependent methyltransferase</fullName>
    </submittedName>
</protein>
<dbReference type="SUPFAM" id="SSF53335">
    <property type="entry name" value="S-adenosyl-L-methionine-dependent methyltransferases"/>
    <property type="match status" value="1"/>
</dbReference>
<feature type="active site" evidence="6">
    <location>
        <position position="388"/>
    </location>
</feature>
<evidence type="ECO:0000256" key="2">
    <source>
        <dbReference type="ARBA" id="ARBA00022603"/>
    </source>
</evidence>
<dbReference type="GO" id="GO:0008610">
    <property type="term" value="P:lipid biosynthetic process"/>
    <property type="evidence" value="ECO:0007669"/>
    <property type="project" value="InterPro"/>
</dbReference>
<dbReference type="OrthoDB" id="9782855at2"/>
<gene>
    <name evidence="7" type="ORF">EQU24_21105</name>
</gene>
<dbReference type="GO" id="GO:0008168">
    <property type="term" value="F:methyltransferase activity"/>
    <property type="evidence" value="ECO:0007669"/>
    <property type="project" value="UniProtKB-KW"/>
</dbReference>
<evidence type="ECO:0000313" key="7">
    <source>
        <dbReference type="EMBL" id="QCW84454.1"/>
    </source>
</evidence>
<evidence type="ECO:0000256" key="6">
    <source>
        <dbReference type="PIRSR" id="PIRSR003085-1"/>
    </source>
</evidence>
<dbReference type="STRING" id="675511.GCA_000341735_03207"/>
<dbReference type="PANTHER" id="PTHR43667:SF2">
    <property type="entry name" value="FATTY ACID C-METHYL TRANSFERASE"/>
    <property type="match status" value="1"/>
</dbReference>
<sequence length="421" mass="47827">MNAATAELSKNPARFDLLLRKALLNKLSHLQDAQLTVTDPLGKVVLGRPGQDGLSAEIKVFDMSSYRQISLGGSIGAAESYMDKLWQTDDLTSVIRILVRNRDLLDSMEGGLATLTNTLLKFWHFARRNSKHGSRKNIAAHYDLGNDLFSLFLDKHGMYSSATYHDLELSLEEASTAKLERICRKLDLKPNDNVLEIGTGWGGFATYAAKHFGCRITTTTISKEQFEAARQRIDDEGVADRVTVLMEDYRDLTGVYDKLVSIEMIEAVGHHYLDTYLKQCANLLKPNGLALIQAITIEDQRYKQALKSVDFIKRYIFPGSFIPCVNAIIASASRSTDLRLINLEDQGESYALTLKAWRERFMASLDKVREQGYDEQFIRMWEFYLCYCEGGFWEKSISNVQLLLAKPGNRREQWLPRHESQ</sequence>
<dbReference type="RefSeq" id="WP_017841653.1">
    <property type="nucleotide sequence ID" value="NZ_CP035467.1"/>
</dbReference>
<dbReference type="InterPro" id="IPR029063">
    <property type="entry name" value="SAM-dependent_MTases_sf"/>
</dbReference>
<accession>A0A4P9USF2</accession>
<keyword evidence="5" id="KW-0443">Lipid metabolism</keyword>
<evidence type="ECO:0000313" key="8">
    <source>
        <dbReference type="Proteomes" id="UP000305881"/>
    </source>
</evidence>